<protein>
    <submittedName>
        <fullName evidence="9">MFS transporter</fullName>
    </submittedName>
</protein>
<dbReference type="FunFam" id="1.20.1250.20:FF:000018">
    <property type="entry name" value="MFS transporter permease"/>
    <property type="match status" value="1"/>
</dbReference>
<dbReference type="CDD" id="cd17319">
    <property type="entry name" value="MFS_ExuT_GudP_like"/>
    <property type="match status" value="1"/>
</dbReference>
<dbReference type="InterPro" id="IPR020846">
    <property type="entry name" value="MFS_dom"/>
</dbReference>
<dbReference type="GO" id="GO:0005886">
    <property type="term" value="C:plasma membrane"/>
    <property type="evidence" value="ECO:0007669"/>
    <property type="project" value="UniProtKB-SubCell"/>
</dbReference>
<evidence type="ECO:0000256" key="3">
    <source>
        <dbReference type="ARBA" id="ARBA00022692"/>
    </source>
</evidence>
<feature type="transmembrane region" description="Helical" evidence="7">
    <location>
        <begin position="174"/>
        <end position="197"/>
    </location>
</feature>
<keyword evidence="3 7" id="KW-0812">Transmembrane</keyword>
<feature type="transmembrane region" description="Helical" evidence="7">
    <location>
        <begin position="365"/>
        <end position="384"/>
    </location>
</feature>
<name>A0AAW9HJ38_9ACTO</name>
<feature type="transmembrane region" description="Helical" evidence="7">
    <location>
        <begin position="308"/>
        <end position="330"/>
    </location>
</feature>
<feature type="transmembrane region" description="Helical" evidence="7">
    <location>
        <begin position="342"/>
        <end position="359"/>
    </location>
</feature>
<evidence type="ECO:0000313" key="10">
    <source>
        <dbReference type="Proteomes" id="UP001288320"/>
    </source>
</evidence>
<feature type="transmembrane region" description="Helical" evidence="7">
    <location>
        <begin position="434"/>
        <end position="453"/>
    </location>
</feature>
<dbReference type="PROSITE" id="PS50850">
    <property type="entry name" value="MFS"/>
    <property type="match status" value="1"/>
</dbReference>
<feature type="region of interest" description="Disordered" evidence="6">
    <location>
        <begin position="1"/>
        <end position="31"/>
    </location>
</feature>
<dbReference type="Gene3D" id="1.20.1250.20">
    <property type="entry name" value="MFS general substrate transporter like domains"/>
    <property type="match status" value="2"/>
</dbReference>
<feature type="transmembrane region" description="Helical" evidence="7">
    <location>
        <begin position="141"/>
        <end position="162"/>
    </location>
</feature>
<sequence length="466" mass="49167">MTASSPSPGSPAAKSGTSGTAASGARSGAPGASAAREATLNIAVRKARRRLVPFMMLLYVLAFLDRSNIGYAQQEYMLDTGIGEATFALGAGIFFVLYAFLGAPANLMMRKIGAQKWIGSIAVAWGLVSACMAFADTPAKFLTIRLLLGVVEAGFFPGMIYLSSIFFPAKPRAYVMGLFYLGAPLALALGSPLSGALLQMHGFLGFPGWFWMFLIEGLLAAVVGCLAFFYFDDGPRSAKFLTPDERIVLAEAVEGEDSGSGVKSTLKDAFTNARVWTLAMAYFAIQVAVYGVVFYIPTQVARLLGESVGFKVSLVVAIPWVVSLIGTWWFSKNATTPDRQRIWSAGLLLAAGLSLGLSAHASPILAIAALCIVATGVIACQPLFWTMPTNLLAGAALAAGIGFINTWGAVGGFVAPNLRVWFNEIFDTHQSSVAGLWAVAAVAILGSFIIVALKNRKDVGIESDVA</sequence>
<dbReference type="InterPro" id="IPR036259">
    <property type="entry name" value="MFS_trans_sf"/>
</dbReference>
<keyword evidence="2" id="KW-0813">Transport</keyword>
<accession>A0AAW9HJ38</accession>
<evidence type="ECO:0000256" key="5">
    <source>
        <dbReference type="ARBA" id="ARBA00023136"/>
    </source>
</evidence>
<feature type="transmembrane region" description="Helical" evidence="7">
    <location>
        <begin position="391"/>
        <end position="414"/>
    </location>
</feature>
<dbReference type="InterPro" id="IPR011701">
    <property type="entry name" value="MFS"/>
</dbReference>
<dbReference type="PANTHER" id="PTHR43791">
    <property type="entry name" value="PERMEASE-RELATED"/>
    <property type="match status" value="1"/>
</dbReference>
<dbReference type="GO" id="GO:0022857">
    <property type="term" value="F:transmembrane transporter activity"/>
    <property type="evidence" value="ECO:0007669"/>
    <property type="project" value="InterPro"/>
</dbReference>
<dbReference type="EMBL" id="JAWNFV010000007">
    <property type="protein sequence ID" value="MDY5140496.1"/>
    <property type="molecule type" value="Genomic_DNA"/>
</dbReference>
<evidence type="ECO:0000256" key="4">
    <source>
        <dbReference type="ARBA" id="ARBA00022989"/>
    </source>
</evidence>
<proteinExistence type="predicted"/>
<organism evidence="9 10">
    <name type="scientific">Actinotignum timonense</name>
    <dbReference type="NCBI Taxonomy" id="1870995"/>
    <lineage>
        <taxon>Bacteria</taxon>
        <taxon>Bacillati</taxon>
        <taxon>Actinomycetota</taxon>
        <taxon>Actinomycetes</taxon>
        <taxon>Actinomycetales</taxon>
        <taxon>Actinomycetaceae</taxon>
        <taxon>Actinotignum</taxon>
    </lineage>
</organism>
<comment type="subcellular location">
    <subcellularLocation>
        <location evidence="1">Cell membrane</location>
        <topology evidence="1">Multi-pass membrane protein</topology>
    </subcellularLocation>
</comment>
<evidence type="ECO:0000256" key="6">
    <source>
        <dbReference type="SAM" id="MobiDB-lite"/>
    </source>
</evidence>
<dbReference type="SUPFAM" id="SSF103473">
    <property type="entry name" value="MFS general substrate transporter"/>
    <property type="match status" value="1"/>
</dbReference>
<feature type="transmembrane region" description="Helical" evidence="7">
    <location>
        <begin position="117"/>
        <end position="135"/>
    </location>
</feature>
<dbReference type="RefSeq" id="WP_320753040.1">
    <property type="nucleotide sequence ID" value="NZ_JAWNFV010000007.1"/>
</dbReference>
<feature type="transmembrane region" description="Helical" evidence="7">
    <location>
        <begin position="85"/>
        <end position="105"/>
    </location>
</feature>
<dbReference type="Pfam" id="PF07690">
    <property type="entry name" value="MFS_1"/>
    <property type="match status" value="1"/>
</dbReference>
<feature type="transmembrane region" description="Helical" evidence="7">
    <location>
        <begin position="275"/>
        <end position="296"/>
    </location>
</feature>
<evidence type="ECO:0000256" key="7">
    <source>
        <dbReference type="SAM" id="Phobius"/>
    </source>
</evidence>
<dbReference type="Proteomes" id="UP001288320">
    <property type="component" value="Unassembled WGS sequence"/>
</dbReference>
<keyword evidence="5 7" id="KW-0472">Membrane</keyword>
<evidence type="ECO:0000259" key="8">
    <source>
        <dbReference type="PROSITE" id="PS50850"/>
    </source>
</evidence>
<evidence type="ECO:0000256" key="1">
    <source>
        <dbReference type="ARBA" id="ARBA00004651"/>
    </source>
</evidence>
<comment type="caution">
    <text evidence="9">The sequence shown here is derived from an EMBL/GenBank/DDBJ whole genome shotgun (WGS) entry which is preliminary data.</text>
</comment>
<feature type="transmembrane region" description="Helical" evidence="7">
    <location>
        <begin position="209"/>
        <end position="231"/>
    </location>
</feature>
<evidence type="ECO:0000313" key="9">
    <source>
        <dbReference type="EMBL" id="MDY5140496.1"/>
    </source>
</evidence>
<reference evidence="9" key="1">
    <citation type="submission" date="2023-10" db="EMBL/GenBank/DDBJ databases">
        <title>Whole Genome based description of the genera Actinobaculum and Actinotignum reveals a complex phylogenetic relationship within the species included in the genus Actinotignum.</title>
        <authorList>
            <person name="Jensen C.S."/>
            <person name="Dargis R."/>
            <person name="Kemp M."/>
            <person name="Christensen J.J."/>
        </authorList>
    </citation>
    <scope>NUCLEOTIDE SEQUENCE</scope>
    <source>
        <strain evidence="9">SLA_B245</strain>
    </source>
</reference>
<gene>
    <name evidence="9" type="ORF">R6G74_04110</name>
</gene>
<dbReference type="PANTHER" id="PTHR43791:SF30">
    <property type="entry name" value="INNER MEMBRANE TRANSPORT PROTEIN RHMT"/>
    <property type="match status" value="1"/>
</dbReference>
<keyword evidence="4 7" id="KW-1133">Transmembrane helix</keyword>
<feature type="transmembrane region" description="Helical" evidence="7">
    <location>
        <begin position="51"/>
        <end position="73"/>
    </location>
</feature>
<evidence type="ECO:0000256" key="2">
    <source>
        <dbReference type="ARBA" id="ARBA00022448"/>
    </source>
</evidence>
<dbReference type="AlphaFoldDB" id="A0AAW9HJ38"/>
<feature type="domain" description="Major facilitator superfamily (MFS) profile" evidence="8">
    <location>
        <begin position="51"/>
        <end position="458"/>
    </location>
</feature>